<dbReference type="STRING" id="981085.W9R6I2"/>
<evidence type="ECO:0000256" key="1">
    <source>
        <dbReference type="ARBA" id="ARBA00004123"/>
    </source>
</evidence>
<dbReference type="PROSITE" id="PS51634">
    <property type="entry name" value="CRC"/>
    <property type="match status" value="1"/>
</dbReference>
<evidence type="ECO:0000313" key="6">
    <source>
        <dbReference type="EMBL" id="EXB74522.1"/>
    </source>
</evidence>
<dbReference type="GO" id="GO:0006355">
    <property type="term" value="P:regulation of DNA-templated transcription"/>
    <property type="evidence" value="ECO:0007669"/>
    <property type="project" value="TreeGrafter"/>
</dbReference>
<evidence type="ECO:0000256" key="4">
    <source>
        <dbReference type="SAM" id="MobiDB-lite"/>
    </source>
</evidence>
<dbReference type="Proteomes" id="UP000030645">
    <property type="component" value="Unassembled WGS sequence"/>
</dbReference>
<dbReference type="eggNOG" id="KOG1171">
    <property type="taxonomic scope" value="Eukaryota"/>
</dbReference>
<comment type="similarity">
    <text evidence="2">Belongs to the lin-54 family.</text>
</comment>
<gene>
    <name evidence="6" type="ORF">L484_026218</name>
</gene>
<dbReference type="InterPro" id="IPR033467">
    <property type="entry name" value="Tesmin/TSO1-like_CXC"/>
</dbReference>
<evidence type="ECO:0000313" key="7">
    <source>
        <dbReference type="Proteomes" id="UP000030645"/>
    </source>
</evidence>
<dbReference type="SMART" id="SM01114">
    <property type="entry name" value="CXC"/>
    <property type="match status" value="2"/>
</dbReference>
<keyword evidence="7" id="KW-1185">Reference proteome</keyword>
<dbReference type="KEGG" id="mnt:21408882"/>
<dbReference type="PANTHER" id="PTHR12446">
    <property type="entry name" value="TESMIN/TSO1-RELATED"/>
    <property type="match status" value="1"/>
</dbReference>
<proteinExistence type="inferred from homology"/>
<evidence type="ECO:0000256" key="2">
    <source>
        <dbReference type="ARBA" id="ARBA00007267"/>
    </source>
</evidence>
<dbReference type="Pfam" id="PF03638">
    <property type="entry name" value="TCR"/>
    <property type="match status" value="2"/>
</dbReference>
<feature type="domain" description="CRC" evidence="5">
    <location>
        <begin position="82"/>
        <end position="199"/>
    </location>
</feature>
<comment type="subcellular location">
    <subcellularLocation>
        <location evidence="1">Nucleus</location>
    </subcellularLocation>
</comment>
<evidence type="ECO:0000256" key="3">
    <source>
        <dbReference type="ARBA" id="ARBA00023242"/>
    </source>
</evidence>
<protein>
    <recommendedName>
        <fullName evidence="5">CRC domain-containing protein</fullName>
    </recommendedName>
</protein>
<accession>W9R6I2</accession>
<keyword evidence="3" id="KW-0539">Nucleus</keyword>
<organism evidence="6 7">
    <name type="scientific">Morus notabilis</name>
    <dbReference type="NCBI Taxonomy" id="981085"/>
    <lineage>
        <taxon>Eukaryota</taxon>
        <taxon>Viridiplantae</taxon>
        <taxon>Streptophyta</taxon>
        <taxon>Embryophyta</taxon>
        <taxon>Tracheophyta</taxon>
        <taxon>Spermatophyta</taxon>
        <taxon>Magnoliopsida</taxon>
        <taxon>eudicotyledons</taxon>
        <taxon>Gunneridae</taxon>
        <taxon>Pentapetalae</taxon>
        <taxon>rosids</taxon>
        <taxon>fabids</taxon>
        <taxon>Rosales</taxon>
        <taxon>Moraceae</taxon>
        <taxon>Moreae</taxon>
        <taxon>Morus</taxon>
    </lineage>
</organism>
<dbReference type="GO" id="GO:0005634">
    <property type="term" value="C:nucleus"/>
    <property type="evidence" value="ECO:0007669"/>
    <property type="project" value="UniProtKB-SubCell"/>
</dbReference>
<reference evidence="7" key="1">
    <citation type="submission" date="2013-01" db="EMBL/GenBank/DDBJ databases">
        <title>Draft Genome Sequence of a Mulberry Tree, Morus notabilis C.K. Schneid.</title>
        <authorList>
            <person name="He N."/>
            <person name="Zhao S."/>
        </authorList>
    </citation>
    <scope>NUCLEOTIDE SEQUENCE</scope>
</reference>
<dbReference type="InterPro" id="IPR028307">
    <property type="entry name" value="Lin-54_fam"/>
</dbReference>
<sequence>MRRRRGTYGVSRFRAKKLDFSVFQGFSLATASSLPNRFQSLAEPNLELHLSPSTPFSTDREKDSSTSQPQECAKGDNCTLEHYKQCGCKQTKCLKLYCECFASGIYCNGCKCVDCHNNIENESERRATVKNILERNPNAFKPKLTNNSPITKESPLAAQHKRRCQCKKTCCLKRYCECFQANMLCSESCKCLDCKNYEGSEEKLALSPVVQLYTETGVREANIAAFAAILPFGSNKKNTLTQVNPLITSGSPSALSFAPRRYRSVFADVISPESIRHFCSNLVAVSNKQALKENHRVTVCRLEDKENFPYLPDVEELILDDHLNQNGVNAEFLKSTHVNGMNGMLLSPGVDALCDEKVNMLGHLEHNANVYMEQERLVLINFQDFLKKIITCRNVKGDILIWSELEWLLLPNKSHVSHIKSLSYQILNKV</sequence>
<dbReference type="AlphaFoldDB" id="W9R6I2"/>
<dbReference type="OrthoDB" id="6283463at2759"/>
<evidence type="ECO:0000259" key="5">
    <source>
        <dbReference type="PROSITE" id="PS51634"/>
    </source>
</evidence>
<dbReference type="InterPro" id="IPR005172">
    <property type="entry name" value="CRC"/>
</dbReference>
<dbReference type="PANTHER" id="PTHR12446:SF34">
    <property type="entry name" value="PROTEIN LIN-54 HOMOLOG"/>
    <property type="match status" value="1"/>
</dbReference>
<dbReference type="EMBL" id="KE344648">
    <property type="protein sequence ID" value="EXB74522.1"/>
    <property type="molecule type" value="Genomic_DNA"/>
</dbReference>
<name>W9R6I2_9ROSA</name>
<feature type="region of interest" description="Disordered" evidence="4">
    <location>
        <begin position="49"/>
        <end position="69"/>
    </location>
</feature>